<evidence type="ECO:0000313" key="2">
    <source>
        <dbReference type="Proteomes" id="UP000186141"/>
    </source>
</evidence>
<name>A0A1N7L415_9RHOB</name>
<proteinExistence type="predicted"/>
<evidence type="ECO:0008006" key="3">
    <source>
        <dbReference type="Google" id="ProtNLM"/>
    </source>
</evidence>
<evidence type="ECO:0000313" key="1">
    <source>
        <dbReference type="EMBL" id="SIS68554.1"/>
    </source>
</evidence>
<reference evidence="1 2" key="1">
    <citation type="submission" date="2017-01" db="EMBL/GenBank/DDBJ databases">
        <authorList>
            <person name="Mah S.A."/>
            <person name="Swanson W.J."/>
            <person name="Moy G.W."/>
            <person name="Vacquier V.D."/>
        </authorList>
    </citation>
    <scope>NUCLEOTIDE SEQUENCE [LARGE SCALE GENOMIC DNA]</scope>
    <source>
        <strain evidence="1 2">DSM 26375</strain>
    </source>
</reference>
<keyword evidence="2" id="KW-1185">Reference proteome</keyword>
<accession>A0A1N7L415</accession>
<dbReference type="AlphaFoldDB" id="A0A1N7L415"/>
<organism evidence="1 2">
    <name type="scientific">Gemmobacter megaterium</name>
    <dbReference type="NCBI Taxonomy" id="1086013"/>
    <lineage>
        <taxon>Bacteria</taxon>
        <taxon>Pseudomonadati</taxon>
        <taxon>Pseudomonadota</taxon>
        <taxon>Alphaproteobacteria</taxon>
        <taxon>Rhodobacterales</taxon>
        <taxon>Paracoccaceae</taxon>
        <taxon>Gemmobacter</taxon>
    </lineage>
</organism>
<sequence>MGHRASIYASTHPVTRSDLKRHLVASTRVVTAYIEAIQCRELPGDRVDLVDLWRRMWGIDHVPIDMVAVMQRPLFTVDQVAEMVNVTSHTIRRAGNGFDRKWNLPEHVDLGERVRRYLPLHIHSWINRSAPEPWLVRRRGPLGPMGLTLKNAKPELQRGA</sequence>
<dbReference type="Proteomes" id="UP000186141">
    <property type="component" value="Unassembled WGS sequence"/>
</dbReference>
<protein>
    <recommendedName>
        <fullName evidence="3">Helix-turn-helix domain-containing protein</fullName>
    </recommendedName>
</protein>
<dbReference type="OrthoDB" id="7863028at2"/>
<dbReference type="RefSeq" id="WP_076529041.1">
    <property type="nucleotide sequence ID" value="NZ_BMEH01000001.1"/>
</dbReference>
<dbReference type="STRING" id="1086013.SAMN05421774_101893"/>
<gene>
    <name evidence="1" type="ORF">SAMN05421774_101893</name>
</gene>
<dbReference type="EMBL" id="FTOT01000001">
    <property type="protein sequence ID" value="SIS68554.1"/>
    <property type="molecule type" value="Genomic_DNA"/>
</dbReference>